<name>A0A5A7T268_CUCMM</name>
<organism evidence="2 4">
    <name type="scientific">Cucumis melo var. makuwa</name>
    <name type="common">Oriental melon</name>
    <dbReference type="NCBI Taxonomy" id="1194695"/>
    <lineage>
        <taxon>Eukaryota</taxon>
        <taxon>Viridiplantae</taxon>
        <taxon>Streptophyta</taxon>
        <taxon>Embryophyta</taxon>
        <taxon>Tracheophyta</taxon>
        <taxon>Spermatophyta</taxon>
        <taxon>Magnoliopsida</taxon>
        <taxon>eudicotyledons</taxon>
        <taxon>Gunneridae</taxon>
        <taxon>Pentapetalae</taxon>
        <taxon>rosids</taxon>
        <taxon>fabids</taxon>
        <taxon>Cucurbitales</taxon>
        <taxon>Cucurbitaceae</taxon>
        <taxon>Benincaseae</taxon>
        <taxon>Cucumis</taxon>
    </lineage>
</organism>
<evidence type="ECO:0000256" key="1">
    <source>
        <dbReference type="SAM" id="MobiDB-lite"/>
    </source>
</evidence>
<evidence type="ECO:0000313" key="2">
    <source>
        <dbReference type="EMBL" id="KAA0036868.1"/>
    </source>
</evidence>
<proteinExistence type="predicted"/>
<dbReference type="EMBL" id="SSTD01020080">
    <property type="protein sequence ID" value="TYJ95928.1"/>
    <property type="molecule type" value="Genomic_DNA"/>
</dbReference>
<dbReference type="Proteomes" id="UP000321393">
    <property type="component" value="Unassembled WGS sequence"/>
</dbReference>
<sequence length="97" mass="11147">MKKKIMPIRHDSSMCMEYVMLVYCIMEGIPVNACPALDQLPQVEVKDGIWSSVTLHGIIVVHKNKIKLKRLKTKHDGKSEVEKVDDEEEIEKEVTLK</sequence>
<accession>A0A5A7T268</accession>
<reference evidence="4 5" key="1">
    <citation type="submission" date="2019-08" db="EMBL/GenBank/DDBJ databases">
        <title>Draft genome sequences of two oriental melons (Cucumis melo L. var makuwa).</title>
        <authorList>
            <person name="Kwon S.-Y."/>
        </authorList>
    </citation>
    <scope>NUCLEOTIDE SEQUENCE [LARGE SCALE GENOMIC DNA]</scope>
    <source>
        <strain evidence="5">cv. Chang Bougi</strain>
        <strain evidence="4">cv. SW 3</strain>
        <tissue evidence="2">Leaf</tissue>
    </source>
</reference>
<protein>
    <submittedName>
        <fullName evidence="2">Uncharacterized protein</fullName>
    </submittedName>
</protein>
<evidence type="ECO:0000313" key="3">
    <source>
        <dbReference type="EMBL" id="TYJ95928.1"/>
    </source>
</evidence>
<gene>
    <name evidence="3" type="ORF">E5676_scaffold110G002410</name>
    <name evidence="2" type="ORF">E6C27_scaffold20G001780</name>
</gene>
<dbReference type="AlphaFoldDB" id="A0A5A7T268"/>
<dbReference type="Proteomes" id="UP000321947">
    <property type="component" value="Unassembled WGS sequence"/>
</dbReference>
<feature type="region of interest" description="Disordered" evidence="1">
    <location>
        <begin position="76"/>
        <end position="97"/>
    </location>
</feature>
<comment type="caution">
    <text evidence="2">The sequence shown here is derived from an EMBL/GenBank/DDBJ whole genome shotgun (WGS) entry which is preliminary data.</text>
</comment>
<evidence type="ECO:0000313" key="4">
    <source>
        <dbReference type="Proteomes" id="UP000321393"/>
    </source>
</evidence>
<dbReference type="EMBL" id="SSTE01019218">
    <property type="protein sequence ID" value="KAA0036868.1"/>
    <property type="molecule type" value="Genomic_DNA"/>
</dbReference>
<dbReference type="OrthoDB" id="1714944at2759"/>
<evidence type="ECO:0000313" key="5">
    <source>
        <dbReference type="Proteomes" id="UP000321947"/>
    </source>
</evidence>